<protein>
    <recommendedName>
        <fullName evidence="4">Sushi domain-containing protein</fullName>
    </recommendedName>
</protein>
<evidence type="ECO:0000259" key="4">
    <source>
        <dbReference type="PROSITE" id="PS50923"/>
    </source>
</evidence>
<keyword evidence="2" id="KW-0768">Sushi</keyword>
<evidence type="ECO:0000313" key="5">
    <source>
        <dbReference type="EMBL" id="CAK8698457.1"/>
    </source>
</evidence>
<dbReference type="InterPro" id="IPR000436">
    <property type="entry name" value="Sushi_SCR_CCP_dom"/>
</dbReference>
<dbReference type="Proteomes" id="UP001642483">
    <property type="component" value="Unassembled WGS sequence"/>
</dbReference>
<gene>
    <name evidence="5" type="ORF">CVLEPA_LOCUS31901</name>
</gene>
<keyword evidence="6" id="KW-1185">Reference proteome</keyword>
<comment type="caution">
    <text evidence="2">Lacks conserved residue(s) required for the propagation of feature annotation.</text>
</comment>
<dbReference type="SUPFAM" id="SSF57535">
    <property type="entry name" value="Complement control module/SCR domain"/>
    <property type="match status" value="1"/>
</dbReference>
<evidence type="ECO:0000256" key="1">
    <source>
        <dbReference type="ARBA" id="ARBA00023157"/>
    </source>
</evidence>
<feature type="chain" id="PRO_5047120975" description="Sushi domain-containing protein" evidence="3">
    <location>
        <begin position="21"/>
        <end position="214"/>
    </location>
</feature>
<proteinExistence type="predicted"/>
<accession>A0ABP0H3Y4</accession>
<evidence type="ECO:0000313" key="6">
    <source>
        <dbReference type="Proteomes" id="UP001642483"/>
    </source>
</evidence>
<dbReference type="PROSITE" id="PS50923">
    <property type="entry name" value="SUSHI"/>
    <property type="match status" value="1"/>
</dbReference>
<keyword evidence="3" id="KW-0732">Signal</keyword>
<evidence type="ECO:0000256" key="3">
    <source>
        <dbReference type="SAM" id="SignalP"/>
    </source>
</evidence>
<sequence length="214" mass="22739">MTYIALLTLAGFLLIAPHQGSLTPLDPRCPPVTGYGICEVCPSEGCECEKMCCRNGCGSSCIPVPSLPPELSCLQRIRCRGLTDCDPVRDCPGVPGARCTLNCNCGKSFLGCDGRLVTDEQCRHGPYPKCSSPTDGPVVFHVTCTNGYQAGSFCTARCPPGHVLRGVSKIVCGKIGDWDPGDFRGNRCIKTPNLRPICLPGTPGCSSTRDAIEK</sequence>
<dbReference type="CDD" id="cd00033">
    <property type="entry name" value="CCP"/>
    <property type="match status" value="1"/>
</dbReference>
<dbReference type="Gene3D" id="2.10.70.10">
    <property type="entry name" value="Complement Module, domain 1"/>
    <property type="match status" value="1"/>
</dbReference>
<dbReference type="InterPro" id="IPR035976">
    <property type="entry name" value="Sushi/SCR/CCP_sf"/>
</dbReference>
<organism evidence="5 6">
    <name type="scientific">Clavelina lepadiformis</name>
    <name type="common">Light-bulb sea squirt</name>
    <name type="synonym">Ascidia lepadiformis</name>
    <dbReference type="NCBI Taxonomy" id="159417"/>
    <lineage>
        <taxon>Eukaryota</taxon>
        <taxon>Metazoa</taxon>
        <taxon>Chordata</taxon>
        <taxon>Tunicata</taxon>
        <taxon>Ascidiacea</taxon>
        <taxon>Aplousobranchia</taxon>
        <taxon>Clavelinidae</taxon>
        <taxon>Clavelina</taxon>
    </lineage>
</organism>
<dbReference type="EMBL" id="CAWYQH010000174">
    <property type="protein sequence ID" value="CAK8698457.1"/>
    <property type="molecule type" value="Genomic_DNA"/>
</dbReference>
<dbReference type="Pfam" id="PF00084">
    <property type="entry name" value="Sushi"/>
    <property type="match status" value="1"/>
</dbReference>
<name>A0ABP0H3Y4_CLALP</name>
<comment type="caution">
    <text evidence="5">The sequence shown here is derived from an EMBL/GenBank/DDBJ whole genome shotgun (WGS) entry which is preliminary data.</text>
</comment>
<keyword evidence="1" id="KW-1015">Disulfide bond</keyword>
<feature type="domain" description="Sushi" evidence="4">
    <location>
        <begin position="128"/>
        <end position="190"/>
    </location>
</feature>
<evidence type="ECO:0000256" key="2">
    <source>
        <dbReference type="PROSITE-ProRule" id="PRU00302"/>
    </source>
</evidence>
<reference evidence="5 6" key="1">
    <citation type="submission" date="2024-02" db="EMBL/GenBank/DDBJ databases">
        <authorList>
            <person name="Daric V."/>
            <person name="Darras S."/>
        </authorList>
    </citation>
    <scope>NUCLEOTIDE SEQUENCE [LARGE SCALE GENOMIC DNA]</scope>
</reference>
<feature type="signal peptide" evidence="3">
    <location>
        <begin position="1"/>
        <end position="20"/>
    </location>
</feature>